<evidence type="ECO:0008006" key="4">
    <source>
        <dbReference type="Google" id="ProtNLM"/>
    </source>
</evidence>
<reference evidence="2 3" key="1">
    <citation type="submission" date="2016-10" db="EMBL/GenBank/DDBJ databases">
        <authorList>
            <person name="de Groot N.N."/>
        </authorList>
    </citation>
    <scope>NUCLEOTIDE SEQUENCE [LARGE SCALE GENOMIC DNA]</scope>
    <source>
        <strain evidence="2 3">CGMCC 4.5727</strain>
    </source>
</reference>
<dbReference type="Proteomes" id="UP000199155">
    <property type="component" value="Unassembled WGS sequence"/>
</dbReference>
<name>A0A1G8WDY4_9ACTN</name>
<keyword evidence="3" id="KW-1185">Reference proteome</keyword>
<keyword evidence="1" id="KW-1133">Transmembrane helix</keyword>
<evidence type="ECO:0000256" key="1">
    <source>
        <dbReference type="SAM" id="Phobius"/>
    </source>
</evidence>
<dbReference type="SUPFAM" id="SSF55961">
    <property type="entry name" value="Bet v1-like"/>
    <property type="match status" value="1"/>
</dbReference>
<dbReference type="STRING" id="417292.SAMN05421806_102404"/>
<organism evidence="2 3">
    <name type="scientific">Streptomyces indicus</name>
    <dbReference type="NCBI Taxonomy" id="417292"/>
    <lineage>
        <taxon>Bacteria</taxon>
        <taxon>Bacillati</taxon>
        <taxon>Actinomycetota</taxon>
        <taxon>Actinomycetes</taxon>
        <taxon>Kitasatosporales</taxon>
        <taxon>Streptomycetaceae</taxon>
        <taxon>Streptomyces</taxon>
    </lineage>
</organism>
<dbReference type="AlphaFoldDB" id="A0A1G8WDY4"/>
<accession>A0A1G8WDY4</accession>
<feature type="transmembrane region" description="Helical" evidence="1">
    <location>
        <begin position="206"/>
        <end position="227"/>
    </location>
</feature>
<dbReference type="EMBL" id="FNFF01000002">
    <property type="protein sequence ID" value="SDJ76413.1"/>
    <property type="molecule type" value="Genomic_DNA"/>
</dbReference>
<dbReference type="OrthoDB" id="6199084at2"/>
<dbReference type="RefSeq" id="WP_093608162.1">
    <property type="nucleotide sequence ID" value="NZ_FNFF01000002.1"/>
</dbReference>
<proteinExistence type="predicted"/>
<protein>
    <recommendedName>
        <fullName evidence="4">Membrane protein YndG</fullName>
    </recommendedName>
</protein>
<gene>
    <name evidence="2" type="ORF">SAMN05421806_102404</name>
</gene>
<keyword evidence="1" id="KW-0472">Membrane</keyword>
<feature type="transmembrane region" description="Helical" evidence="1">
    <location>
        <begin position="178"/>
        <end position="200"/>
    </location>
</feature>
<evidence type="ECO:0000313" key="2">
    <source>
        <dbReference type="EMBL" id="SDJ76413.1"/>
    </source>
</evidence>
<keyword evidence="1" id="KW-0812">Transmembrane</keyword>
<evidence type="ECO:0000313" key="3">
    <source>
        <dbReference type="Proteomes" id="UP000199155"/>
    </source>
</evidence>
<sequence length="263" mass="29964">MGERAGLYVEAFIRADMEDLWERTQNPAEHRRWDLRFGEIDYLPKAAGEPQHFRYATRLLPFLKIAGTGISAGEKIRPDGTRTSALRFSSPHPLSLLKEGSGYWRYVPEEGGVRFITGYDYTPRWGRFGKAADRCVFRPLMGWATAWSFDRLRLWLEEGITPRWSLVHWLTEMLMRTLLLLALLGLFLVFALQPLVFLLASGYADFGVFFFLFAIVGIPATLFVLLLRLPPLPFTPAARRCGRTPRAGARAPRILGTLTTQEN</sequence>